<dbReference type="Proteomes" id="UP000286595">
    <property type="component" value="Unassembled WGS sequence"/>
</dbReference>
<evidence type="ECO:0000313" key="1">
    <source>
        <dbReference type="EMBL" id="RHG57755.1"/>
    </source>
</evidence>
<dbReference type="EMBL" id="QRIM01000020">
    <property type="protein sequence ID" value="RHG57755.1"/>
    <property type="molecule type" value="Genomic_DNA"/>
</dbReference>
<accession>A0A3R6HA97</accession>
<proteinExistence type="predicted"/>
<protein>
    <recommendedName>
        <fullName evidence="3">Addiction module toxin RelE</fullName>
    </recommendedName>
</protein>
<gene>
    <name evidence="1" type="ORF">DW252_14570</name>
</gene>
<sequence length="135" mass="15655">MNTKDMLAELAELFTSFSLHPLFIQELSFLLKKDLKGKEARFFKILSTQLNNIKTFGRSIYTVDSNEILHGADGHYYSIHLQQSQFNVRLLIYIADNDTPYFLCAFNERSGKRKTDYSAYTSVMQERLNHFGGNL</sequence>
<evidence type="ECO:0008006" key="3">
    <source>
        <dbReference type="Google" id="ProtNLM"/>
    </source>
</evidence>
<reference evidence="1 2" key="1">
    <citation type="submission" date="2018-08" db="EMBL/GenBank/DDBJ databases">
        <title>A genome reference for cultivated species of the human gut microbiota.</title>
        <authorList>
            <person name="Zou Y."/>
            <person name="Xue W."/>
            <person name="Luo G."/>
        </authorList>
    </citation>
    <scope>NUCLEOTIDE SEQUENCE [LARGE SCALE GENOMIC DNA]</scope>
    <source>
        <strain evidence="1 2">AM22-12LB</strain>
    </source>
</reference>
<comment type="caution">
    <text evidence="1">The sequence shown here is derived from an EMBL/GenBank/DDBJ whole genome shotgun (WGS) entry which is preliminary data.</text>
</comment>
<dbReference type="RefSeq" id="WP_118219302.1">
    <property type="nucleotide sequence ID" value="NZ_QRIM01000020.1"/>
</dbReference>
<organism evidence="1 2">
    <name type="scientific">Coprococcus comes</name>
    <dbReference type="NCBI Taxonomy" id="410072"/>
    <lineage>
        <taxon>Bacteria</taxon>
        <taxon>Bacillati</taxon>
        <taxon>Bacillota</taxon>
        <taxon>Clostridia</taxon>
        <taxon>Lachnospirales</taxon>
        <taxon>Lachnospiraceae</taxon>
        <taxon>Coprococcus</taxon>
    </lineage>
</organism>
<dbReference type="AlphaFoldDB" id="A0A3R6HA97"/>
<evidence type="ECO:0000313" key="2">
    <source>
        <dbReference type="Proteomes" id="UP000286595"/>
    </source>
</evidence>
<name>A0A3R6HA97_9FIRM</name>